<evidence type="ECO:0000313" key="10">
    <source>
        <dbReference type="EMBL" id="KEZ21058.1"/>
    </source>
</evidence>
<evidence type="ECO:0000256" key="6">
    <source>
        <dbReference type="ARBA" id="ARBA00022989"/>
    </source>
</evidence>
<evidence type="ECO:0000256" key="1">
    <source>
        <dbReference type="ARBA" id="ARBA00004651"/>
    </source>
</evidence>
<evidence type="ECO:0000256" key="5">
    <source>
        <dbReference type="ARBA" id="ARBA00022692"/>
    </source>
</evidence>
<keyword evidence="5 8" id="KW-0812">Transmembrane</keyword>
<dbReference type="Proteomes" id="UP000028534">
    <property type="component" value="Unassembled WGS sequence"/>
</dbReference>
<dbReference type="PATRIC" id="fig|13690.10.peg.527"/>
<dbReference type="GO" id="GO:0005886">
    <property type="term" value="C:plasma membrane"/>
    <property type="evidence" value="ECO:0007669"/>
    <property type="project" value="UniProtKB-SubCell"/>
</dbReference>
<gene>
    <name evidence="10" type="ORF">CP98_00507</name>
</gene>
<dbReference type="eggNOG" id="COG0842">
    <property type="taxonomic scope" value="Bacteria"/>
</dbReference>
<proteinExistence type="inferred from homology"/>
<organism evidence="10 11">
    <name type="scientific">Sphingobium yanoikuyae</name>
    <name type="common">Sphingomonas yanoikuyae</name>
    <dbReference type="NCBI Taxonomy" id="13690"/>
    <lineage>
        <taxon>Bacteria</taxon>
        <taxon>Pseudomonadati</taxon>
        <taxon>Pseudomonadota</taxon>
        <taxon>Alphaproteobacteria</taxon>
        <taxon>Sphingomonadales</taxon>
        <taxon>Sphingomonadaceae</taxon>
        <taxon>Sphingobium</taxon>
    </lineage>
</organism>
<keyword evidence="6 8" id="KW-1133">Transmembrane helix</keyword>
<feature type="transmembrane region" description="Helical" evidence="8">
    <location>
        <begin position="352"/>
        <end position="372"/>
    </location>
</feature>
<feature type="domain" description="ABC transmembrane type-2" evidence="9">
    <location>
        <begin position="149"/>
        <end position="377"/>
    </location>
</feature>
<feature type="transmembrane region" description="Helical" evidence="8">
    <location>
        <begin position="25"/>
        <end position="45"/>
    </location>
</feature>
<comment type="subcellular location">
    <subcellularLocation>
        <location evidence="1">Cell membrane</location>
        <topology evidence="1">Multi-pass membrane protein</topology>
    </subcellularLocation>
</comment>
<evidence type="ECO:0000313" key="11">
    <source>
        <dbReference type="Proteomes" id="UP000028534"/>
    </source>
</evidence>
<dbReference type="InterPro" id="IPR047817">
    <property type="entry name" value="ABC2_TM_bact-type"/>
</dbReference>
<evidence type="ECO:0000256" key="4">
    <source>
        <dbReference type="ARBA" id="ARBA00022475"/>
    </source>
</evidence>
<evidence type="ECO:0000259" key="9">
    <source>
        <dbReference type="PROSITE" id="PS51012"/>
    </source>
</evidence>
<reference evidence="10 11" key="1">
    <citation type="submission" date="2014-03" db="EMBL/GenBank/DDBJ databases">
        <title>Genome sequence of Sphingobium yanoikuyae B1.</title>
        <authorList>
            <person name="Gan H.M."/>
            <person name="Gan H.Y."/>
            <person name="Savka M.A."/>
        </authorList>
    </citation>
    <scope>NUCLEOTIDE SEQUENCE [LARGE SCALE GENOMIC DNA]</scope>
    <source>
        <strain evidence="10 11">B1</strain>
    </source>
</reference>
<dbReference type="PROSITE" id="PS51012">
    <property type="entry name" value="ABC_TM2"/>
    <property type="match status" value="1"/>
</dbReference>
<feature type="transmembrane region" description="Helical" evidence="8">
    <location>
        <begin position="261"/>
        <end position="286"/>
    </location>
</feature>
<dbReference type="Pfam" id="PF12698">
    <property type="entry name" value="ABC2_membrane_3"/>
    <property type="match status" value="1"/>
</dbReference>
<dbReference type="GO" id="GO:0140359">
    <property type="term" value="F:ABC-type transporter activity"/>
    <property type="evidence" value="ECO:0007669"/>
    <property type="project" value="InterPro"/>
</dbReference>
<evidence type="ECO:0000256" key="2">
    <source>
        <dbReference type="ARBA" id="ARBA00007783"/>
    </source>
</evidence>
<keyword evidence="4" id="KW-1003">Cell membrane</keyword>
<evidence type="ECO:0000256" key="8">
    <source>
        <dbReference type="SAM" id="Phobius"/>
    </source>
</evidence>
<feature type="transmembrane region" description="Helical" evidence="8">
    <location>
        <begin position="298"/>
        <end position="316"/>
    </location>
</feature>
<dbReference type="RefSeq" id="WP_037516585.1">
    <property type="nucleotide sequence ID" value="NZ_JGVR01000002.1"/>
</dbReference>
<dbReference type="Gene3D" id="3.40.1710.10">
    <property type="entry name" value="abc type-2 transporter like domain"/>
    <property type="match status" value="1"/>
</dbReference>
<comment type="caution">
    <text evidence="10">The sequence shown here is derived from an EMBL/GenBank/DDBJ whole genome shotgun (WGS) entry which is preliminary data.</text>
</comment>
<dbReference type="AlphaFoldDB" id="A0A084ESW6"/>
<keyword evidence="7 8" id="KW-0472">Membrane</keyword>
<dbReference type="PANTHER" id="PTHR30294:SF29">
    <property type="entry name" value="MULTIDRUG ABC TRANSPORTER PERMEASE YBHS-RELATED"/>
    <property type="match status" value="1"/>
</dbReference>
<name>A0A084ESW6_SPHYA</name>
<dbReference type="InterPro" id="IPR051449">
    <property type="entry name" value="ABC-2_transporter_component"/>
</dbReference>
<sequence>MTGFSFTRIMAVLVKEFTQLRRDRITYAMILIMPLMQLLLFGYAINTDPRHLPAAVVSHDHGRFANALVATLERTTYVDVKHLPASEAEMDRLLRRGEISLALTIPPDFTQRVLKGDRAQILAEVDATDPTAAGGVAAAVSSLPANALRQELRGAAAKPVSQPPFEVVIHRLYNPEGITSYNIVPGLLAIILSMTLVMMTAMAVTREVERGTMESLLSMPATAFEVMIGKLLPYVAVGILQTIVVLTLARLLFAVPMAHTLAGWVALSTGIVLFITGNLALGYCISTVVRSQLQAMQISMFYMMPSLFLSGFMFPFQGLPSWAQILGEIIPITHFLRIIRGSLLKGQVLGDMGTDLLALCGFLVVVTALTIARSRTTLD</sequence>
<evidence type="ECO:0000256" key="3">
    <source>
        <dbReference type="ARBA" id="ARBA00022448"/>
    </source>
</evidence>
<feature type="transmembrane region" description="Helical" evidence="8">
    <location>
        <begin position="183"/>
        <end position="204"/>
    </location>
</feature>
<accession>A0A084ESW6</accession>
<dbReference type="PANTHER" id="PTHR30294">
    <property type="entry name" value="MEMBRANE COMPONENT OF ABC TRANSPORTER YHHJ-RELATED"/>
    <property type="match status" value="1"/>
</dbReference>
<dbReference type="InterPro" id="IPR013525">
    <property type="entry name" value="ABC2_TM"/>
</dbReference>
<feature type="transmembrane region" description="Helical" evidence="8">
    <location>
        <begin position="231"/>
        <end position="255"/>
    </location>
</feature>
<keyword evidence="3" id="KW-0813">Transport</keyword>
<protein>
    <submittedName>
        <fullName evidence="10">ABC-2 protein</fullName>
    </submittedName>
</protein>
<dbReference type="EMBL" id="JGVR01000002">
    <property type="protein sequence ID" value="KEZ21058.1"/>
    <property type="molecule type" value="Genomic_DNA"/>
</dbReference>
<comment type="similarity">
    <text evidence="2">Belongs to the ABC-2 integral membrane protein family.</text>
</comment>
<evidence type="ECO:0000256" key="7">
    <source>
        <dbReference type="ARBA" id="ARBA00023136"/>
    </source>
</evidence>